<dbReference type="Pfam" id="PF19890">
    <property type="entry name" value="DUF6363"/>
    <property type="match status" value="1"/>
</dbReference>
<dbReference type="AlphaFoldDB" id="A0A269PDU0"/>
<evidence type="ECO:0000256" key="2">
    <source>
        <dbReference type="PROSITE-ProRule" id="PRU01161"/>
    </source>
</evidence>
<evidence type="ECO:0000256" key="1">
    <source>
        <dbReference type="ARBA" id="ARBA00023098"/>
    </source>
</evidence>
<dbReference type="Gene3D" id="3.40.1090.10">
    <property type="entry name" value="Cytosolic phospholipase A2 catalytic domain"/>
    <property type="match status" value="1"/>
</dbReference>
<keyword evidence="1 2" id="KW-0443">Lipid metabolism</keyword>
<keyword evidence="2" id="KW-0378">Hydrolase</keyword>
<keyword evidence="2" id="KW-0442">Lipid degradation</keyword>
<name>A0A269PDU0_9CORY</name>
<dbReference type="InterPro" id="IPR037483">
    <property type="entry name" value="YjjU-like"/>
</dbReference>
<dbReference type="SUPFAM" id="SSF52151">
    <property type="entry name" value="FabD/lysophospholipase-like"/>
    <property type="match status" value="1"/>
</dbReference>
<dbReference type="Pfam" id="PF01734">
    <property type="entry name" value="Patatin"/>
    <property type="match status" value="1"/>
</dbReference>
<protein>
    <submittedName>
        <fullName evidence="4">Patatin family protein</fullName>
    </submittedName>
</protein>
<feature type="short sequence motif" description="GXSXG" evidence="2">
    <location>
        <begin position="39"/>
        <end position="43"/>
    </location>
</feature>
<accession>A0A269PDU0</accession>
<gene>
    <name evidence="4" type="ORF">CIG21_05950</name>
</gene>
<comment type="caution">
    <text evidence="4">The sequence shown here is derived from an EMBL/GenBank/DDBJ whole genome shotgun (WGS) entry which is preliminary data.</text>
</comment>
<proteinExistence type="predicted"/>
<organism evidence="4 5">
    <name type="scientific">Corynebacterium hadale</name>
    <dbReference type="NCBI Taxonomy" id="2026255"/>
    <lineage>
        <taxon>Bacteria</taxon>
        <taxon>Bacillati</taxon>
        <taxon>Actinomycetota</taxon>
        <taxon>Actinomycetes</taxon>
        <taxon>Mycobacteriales</taxon>
        <taxon>Corynebacteriaceae</taxon>
        <taxon>Corynebacterium</taxon>
    </lineage>
</organism>
<comment type="caution">
    <text evidence="2">Lacks conserved residue(s) required for the propagation of feature annotation.</text>
</comment>
<dbReference type="EMBL" id="NQMQ01000011">
    <property type="protein sequence ID" value="PAJ69974.1"/>
    <property type="molecule type" value="Genomic_DNA"/>
</dbReference>
<reference evidence="4 5" key="1">
    <citation type="submission" date="2017-08" db="EMBL/GenBank/DDBJ databases">
        <authorList>
            <person name="de Groot N.N."/>
        </authorList>
    </citation>
    <scope>NUCLEOTIDE SEQUENCE [LARGE SCALE GENOMIC DNA]</scope>
    <source>
        <strain evidence="4 5">NBT06-6</strain>
    </source>
</reference>
<evidence type="ECO:0000313" key="5">
    <source>
        <dbReference type="Proteomes" id="UP000215771"/>
    </source>
</evidence>
<sequence length="294" mass="32173">MIDAQDVALIVEGGGMRNSYTAPAIVRLIEQVKFGWVGGVSAGAVHALNYASADVRRARAAFTELASHPHFGGVLKLARGKGYFNSEFLYGQAEQLLPFDFATFAASSTQVHVEAMRADTGDTVSWGRDDFLRDPSLVARAARASSTVPKVMPITLIDAAPYVDGALGTSGGLLIDAARRAGFTRFVVLATRPRDYWKKPLVQPAAVRGMFRRYPEIGNALHVRAGRYNAAKREILAAERAGDALVFFPDNMQAESIERRPSKLHRNFAAGQAQLEREWERWVEFLAAPAPSLR</sequence>
<feature type="active site" description="Proton acceptor" evidence="2">
    <location>
        <position position="164"/>
    </location>
</feature>
<dbReference type="InterPro" id="IPR002641">
    <property type="entry name" value="PNPLA_dom"/>
</dbReference>
<feature type="short sequence motif" description="DGA/G" evidence="2">
    <location>
        <begin position="164"/>
        <end position="166"/>
    </location>
</feature>
<evidence type="ECO:0000313" key="4">
    <source>
        <dbReference type="EMBL" id="PAJ69974.1"/>
    </source>
</evidence>
<dbReference type="RefSeq" id="WP_095276902.1">
    <property type="nucleotide sequence ID" value="NZ_CP047655.1"/>
</dbReference>
<dbReference type="PROSITE" id="PS51635">
    <property type="entry name" value="PNPLA"/>
    <property type="match status" value="1"/>
</dbReference>
<dbReference type="InterPro" id="IPR016035">
    <property type="entry name" value="Acyl_Trfase/lysoPLipase"/>
</dbReference>
<dbReference type="CDD" id="cd07208">
    <property type="entry name" value="Pat_hypo_Ecoli_yjju_like"/>
    <property type="match status" value="1"/>
</dbReference>
<feature type="domain" description="PNPLA" evidence="3">
    <location>
        <begin position="9"/>
        <end position="179"/>
    </location>
</feature>
<dbReference type="Proteomes" id="UP000215771">
    <property type="component" value="Unassembled WGS sequence"/>
</dbReference>
<dbReference type="GO" id="GO:0016787">
    <property type="term" value="F:hydrolase activity"/>
    <property type="evidence" value="ECO:0007669"/>
    <property type="project" value="UniProtKB-UniRule"/>
</dbReference>
<dbReference type="GO" id="GO:0016042">
    <property type="term" value="P:lipid catabolic process"/>
    <property type="evidence" value="ECO:0007669"/>
    <property type="project" value="UniProtKB-UniRule"/>
</dbReference>
<evidence type="ECO:0000259" key="3">
    <source>
        <dbReference type="PROSITE" id="PS51635"/>
    </source>
</evidence>
<dbReference type="InterPro" id="IPR045943">
    <property type="entry name" value="DUF6363"/>
</dbReference>
<feature type="active site" description="Nucleophile" evidence="2">
    <location>
        <position position="41"/>
    </location>
</feature>